<evidence type="ECO:0000256" key="1">
    <source>
        <dbReference type="SAM" id="MobiDB-lite"/>
    </source>
</evidence>
<feature type="compositionally biased region" description="Basic and acidic residues" evidence="1">
    <location>
        <begin position="209"/>
        <end position="219"/>
    </location>
</feature>
<evidence type="ECO:0008006" key="4">
    <source>
        <dbReference type="Google" id="ProtNLM"/>
    </source>
</evidence>
<name>A0A919J5D5_9ACTN</name>
<comment type="caution">
    <text evidence="2">The sequence shown here is derived from an EMBL/GenBank/DDBJ whole genome shotgun (WGS) entry which is preliminary data.</text>
</comment>
<feature type="region of interest" description="Disordered" evidence="1">
    <location>
        <begin position="163"/>
        <end position="334"/>
    </location>
</feature>
<keyword evidence="3" id="KW-1185">Reference proteome</keyword>
<proteinExistence type="predicted"/>
<dbReference type="AlphaFoldDB" id="A0A919J5D5"/>
<dbReference type="Proteomes" id="UP000598174">
    <property type="component" value="Unassembled WGS sequence"/>
</dbReference>
<feature type="compositionally biased region" description="Acidic residues" evidence="1">
    <location>
        <begin position="310"/>
        <end position="321"/>
    </location>
</feature>
<dbReference type="EMBL" id="BOMM01000054">
    <property type="protein sequence ID" value="GIE14318.1"/>
    <property type="molecule type" value="Genomic_DNA"/>
</dbReference>
<accession>A0A919J5D5</accession>
<organism evidence="2 3">
    <name type="scientific">Paractinoplanes ferrugineus</name>
    <dbReference type="NCBI Taxonomy" id="113564"/>
    <lineage>
        <taxon>Bacteria</taxon>
        <taxon>Bacillati</taxon>
        <taxon>Actinomycetota</taxon>
        <taxon>Actinomycetes</taxon>
        <taxon>Micromonosporales</taxon>
        <taxon>Micromonosporaceae</taxon>
        <taxon>Paractinoplanes</taxon>
    </lineage>
</organism>
<evidence type="ECO:0000313" key="3">
    <source>
        <dbReference type="Proteomes" id="UP000598174"/>
    </source>
</evidence>
<feature type="region of interest" description="Disordered" evidence="1">
    <location>
        <begin position="54"/>
        <end position="90"/>
    </location>
</feature>
<reference evidence="2" key="1">
    <citation type="submission" date="2021-01" db="EMBL/GenBank/DDBJ databases">
        <title>Whole genome shotgun sequence of Actinoplanes ferrugineus NBRC 15555.</title>
        <authorList>
            <person name="Komaki H."/>
            <person name="Tamura T."/>
        </authorList>
    </citation>
    <scope>NUCLEOTIDE SEQUENCE</scope>
    <source>
        <strain evidence="2">NBRC 15555</strain>
    </source>
</reference>
<feature type="compositionally biased region" description="Gly residues" evidence="1">
    <location>
        <begin position="267"/>
        <end position="308"/>
    </location>
</feature>
<evidence type="ECO:0000313" key="2">
    <source>
        <dbReference type="EMBL" id="GIE14318.1"/>
    </source>
</evidence>
<feature type="compositionally biased region" description="Basic and acidic residues" evidence="1">
    <location>
        <begin position="174"/>
        <end position="192"/>
    </location>
</feature>
<feature type="compositionally biased region" description="Low complexity" evidence="1">
    <location>
        <begin position="78"/>
        <end position="90"/>
    </location>
</feature>
<gene>
    <name evidence="2" type="ORF">Afe05nite_61580</name>
</gene>
<sequence>MIVASLLLILVAVALLVLGLIGGSSTFLISSIVASLLAAVALVIGARQNATARRAAETTPQPAAPRQDEFAAPADSFPAGPATAEPPYAAGPAYAGDPAYAAEPPFAADPAYADDPAGPVFAAEPEFLAERRGRGPAAAQDRRETVQFDADDLDEAYDAGRRDAVAGMTAGPADARRDTDVDDLHTPADRAFGRTPGDPGPAGVSAEPGHGRAEQRAEPDYDLASGLIGSARSDNPGANAWRHAEPAATDLPGAGRPGERLADPGPAGTGPGNTGPGNTGPGNTGPGDSGPAGAGLGGAGLGGAGLGDDGLAEPAEDDPADEPLPQTVSPSDAVRVARMDAEVLVVDGRPRYHVPECQHLVGKLSEPIPINEAVELGFSPCGLCRPVDRLVAAAARP</sequence>
<protein>
    <recommendedName>
        <fullName evidence="4">Clumping factor A</fullName>
    </recommendedName>
</protein>